<evidence type="ECO:0000313" key="10">
    <source>
        <dbReference type="Proteomes" id="UP000657385"/>
    </source>
</evidence>
<keyword evidence="10" id="KW-1185">Reference proteome</keyword>
<evidence type="ECO:0000256" key="5">
    <source>
        <dbReference type="ARBA" id="ARBA00023157"/>
    </source>
</evidence>
<keyword evidence="7" id="KW-0472">Membrane</keyword>
<protein>
    <submittedName>
        <fullName evidence="9">Uncharacterized protein</fullName>
    </submittedName>
</protein>
<keyword evidence="3" id="KW-0044">Antibiotic</keyword>
<dbReference type="AlphaFoldDB" id="A0A931FFW2"/>
<keyword evidence="5" id="KW-1015">Disulfide bond</keyword>
<evidence type="ECO:0000256" key="4">
    <source>
        <dbReference type="ARBA" id="ARBA00023125"/>
    </source>
</evidence>
<accession>A0A931FFW2</accession>
<feature type="transmembrane region" description="Helical" evidence="7">
    <location>
        <begin position="262"/>
        <end position="283"/>
    </location>
</feature>
<keyword evidence="4" id="KW-0238">DNA-binding</keyword>
<evidence type="ECO:0000256" key="7">
    <source>
        <dbReference type="SAM" id="Phobius"/>
    </source>
</evidence>
<dbReference type="InterPro" id="IPR027273">
    <property type="entry name" value="Neocarzinostatin-like"/>
</dbReference>
<evidence type="ECO:0000256" key="1">
    <source>
        <dbReference type="ARBA" id="ARBA00010648"/>
    </source>
</evidence>
<evidence type="ECO:0000313" key="9">
    <source>
        <dbReference type="EMBL" id="MBF9073277.1"/>
    </source>
</evidence>
<evidence type="ECO:0000256" key="3">
    <source>
        <dbReference type="ARBA" id="ARBA00023022"/>
    </source>
</evidence>
<feature type="chain" id="PRO_5037299398" evidence="8">
    <location>
        <begin position="31"/>
        <end position="436"/>
    </location>
</feature>
<name>A0A931FFW2_9ACTN</name>
<organism evidence="9 10">
    <name type="scientific">Streptacidiphilus fuscans</name>
    <dbReference type="NCBI Taxonomy" id="2789292"/>
    <lineage>
        <taxon>Bacteria</taxon>
        <taxon>Bacillati</taxon>
        <taxon>Actinomycetota</taxon>
        <taxon>Actinomycetes</taxon>
        <taxon>Kitasatosporales</taxon>
        <taxon>Streptomycetaceae</taxon>
        <taxon>Streptacidiphilus</taxon>
    </lineage>
</organism>
<keyword evidence="7" id="KW-1133">Transmembrane helix</keyword>
<dbReference type="InterPro" id="IPR002186">
    <property type="entry name" value="Neocarzinostatin_fam"/>
</dbReference>
<comment type="similarity">
    <text evidence="1">Belongs to the neocarzinostatin family.</text>
</comment>
<dbReference type="EMBL" id="JADPRT010000021">
    <property type="protein sequence ID" value="MBF9073277.1"/>
    <property type="molecule type" value="Genomic_DNA"/>
</dbReference>
<dbReference type="GO" id="GO:0003677">
    <property type="term" value="F:DNA binding"/>
    <property type="evidence" value="ECO:0007669"/>
    <property type="project" value="UniProtKB-KW"/>
</dbReference>
<keyword evidence="7" id="KW-0812">Transmembrane</keyword>
<dbReference type="SUPFAM" id="SSF49319">
    <property type="entry name" value="Actinoxanthin-like"/>
    <property type="match status" value="1"/>
</dbReference>
<keyword evidence="8" id="KW-0732">Signal</keyword>
<keyword evidence="2" id="KW-0929">Antimicrobial</keyword>
<evidence type="ECO:0000256" key="6">
    <source>
        <dbReference type="SAM" id="MobiDB-lite"/>
    </source>
</evidence>
<feature type="region of interest" description="Disordered" evidence="6">
    <location>
        <begin position="373"/>
        <end position="436"/>
    </location>
</feature>
<evidence type="ECO:0000256" key="2">
    <source>
        <dbReference type="ARBA" id="ARBA00022529"/>
    </source>
</evidence>
<dbReference type="Gene3D" id="2.60.40.230">
    <property type="entry name" value="Neocarzinostatin-like"/>
    <property type="match status" value="1"/>
</dbReference>
<dbReference type="GO" id="GO:0042742">
    <property type="term" value="P:defense response to bacterium"/>
    <property type="evidence" value="ECO:0007669"/>
    <property type="project" value="UniProtKB-KW"/>
</dbReference>
<feature type="region of interest" description="Disordered" evidence="6">
    <location>
        <begin position="291"/>
        <end position="333"/>
    </location>
</feature>
<reference evidence="9" key="1">
    <citation type="submission" date="2020-11" db="EMBL/GenBank/DDBJ databases">
        <title>Isolation and identification of active actinomycetes.</title>
        <authorList>
            <person name="Yu B."/>
        </authorList>
    </citation>
    <scope>NUCLEOTIDE SEQUENCE</scope>
    <source>
        <strain evidence="9">NEAU-YB345</strain>
    </source>
</reference>
<comment type="caution">
    <text evidence="9">The sequence shown here is derived from an EMBL/GenBank/DDBJ whole genome shotgun (WGS) entry which is preliminary data.</text>
</comment>
<sequence length="436" mass="45576">MTYRQLNWAERLVALLCVVLLGLWAVPAHADGSSSNPTATAVPAAAKPGVTITVTGSGWPASALLTVLLCGQDAVAGTDDCANATGRAVTTDAHGQFSQQLAVATPPKPCPCVIHVSAVMGNQQSVNTPFDVMGAPTAPIPPNAAGAGQLVMLSASLSGSNGLLNWFGSPPNRTLRMVVADMGGSPISNPEFQLGTWHSVLAPDWSAAPWQGTLEPDKPQEIDLPVQFDSGASGQYFVGLSYQGRTLTTQHLNLPVAWGVDVFWVLLFVVVAVGLFRIGLAVLDRVRPDVTQRARERRRAHLGRRRAGDPRPDEQSASGSPFVTPPAPRHVAAPRRVPVPAPMSAVPPSEVVNPNAETTVLPPILVPLPPSYAPTVSQAAPTSREATLPWFAPGTVVASEPQPAPEQPAPQQSAPVQPAPPQARTPGPTTPSGKDH</sequence>
<gene>
    <name evidence="9" type="ORF">I2501_35220</name>
</gene>
<evidence type="ECO:0000256" key="8">
    <source>
        <dbReference type="SAM" id="SignalP"/>
    </source>
</evidence>
<dbReference type="Proteomes" id="UP000657385">
    <property type="component" value="Unassembled WGS sequence"/>
</dbReference>
<feature type="compositionally biased region" description="Basic residues" evidence="6">
    <location>
        <begin position="295"/>
        <end position="305"/>
    </location>
</feature>
<feature type="signal peptide" evidence="8">
    <location>
        <begin position="1"/>
        <end position="30"/>
    </location>
</feature>
<proteinExistence type="inferred from homology"/>
<dbReference type="RefSeq" id="WP_196198258.1">
    <property type="nucleotide sequence ID" value="NZ_JADPRT010000021.1"/>
</dbReference>
<dbReference type="Pfam" id="PF00960">
    <property type="entry name" value="Neocarzinostat"/>
    <property type="match status" value="1"/>
</dbReference>
<feature type="compositionally biased region" description="Polar residues" evidence="6">
    <location>
        <begin position="374"/>
        <end position="385"/>
    </location>
</feature>